<dbReference type="EMBL" id="CP017755">
    <property type="protein sequence ID" value="AOZ09417.1"/>
    <property type="molecule type" value="Genomic_DNA"/>
</dbReference>
<evidence type="ECO:0008006" key="4">
    <source>
        <dbReference type="Google" id="ProtNLM"/>
    </source>
</evidence>
<dbReference type="PROSITE" id="PS51257">
    <property type="entry name" value="PROKAR_LIPOPROTEIN"/>
    <property type="match status" value="1"/>
</dbReference>
<accession>A0ABM6FCE7</accession>
<name>A0ABM6FCE7_9BURK</name>
<keyword evidence="3" id="KW-1185">Reference proteome</keyword>
<reference evidence="2 3" key="1">
    <citation type="submission" date="2016-10" db="EMBL/GenBank/DDBJ databases">
        <title>Complete genome sequences of three Cupriavidus strains isolated from various Malaysian environments.</title>
        <authorList>
            <person name="Abdullah A.A.-A."/>
            <person name="Shafie N.A.H."/>
            <person name="Lau N.S."/>
        </authorList>
    </citation>
    <scope>NUCLEOTIDE SEQUENCE [LARGE SCALE GENOMIC DNA]</scope>
    <source>
        <strain evidence="2 3">USMAA1020</strain>
    </source>
</reference>
<organism evidence="2 3">
    <name type="scientific">Cupriavidus malaysiensis</name>
    <dbReference type="NCBI Taxonomy" id="367825"/>
    <lineage>
        <taxon>Bacteria</taxon>
        <taxon>Pseudomonadati</taxon>
        <taxon>Pseudomonadota</taxon>
        <taxon>Betaproteobacteria</taxon>
        <taxon>Burkholderiales</taxon>
        <taxon>Burkholderiaceae</taxon>
        <taxon>Cupriavidus</taxon>
    </lineage>
</organism>
<gene>
    <name evidence="2" type="ORF">BKK80_26980</name>
</gene>
<evidence type="ECO:0000256" key="1">
    <source>
        <dbReference type="SAM" id="SignalP"/>
    </source>
</evidence>
<dbReference type="Proteomes" id="UP000177515">
    <property type="component" value="Chromosome 2"/>
</dbReference>
<dbReference type="RefSeq" id="WP_071072025.1">
    <property type="nucleotide sequence ID" value="NZ_CP017755.1"/>
</dbReference>
<evidence type="ECO:0000313" key="3">
    <source>
        <dbReference type="Proteomes" id="UP000177515"/>
    </source>
</evidence>
<protein>
    <recommendedName>
        <fullName evidence="4">Lipoprotein</fullName>
    </recommendedName>
</protein>
<keyword evidence="1" id="KW-0732">Signal</keyword>
<evidence type="ECO:0000313" key="2">
    <source>
        <dbReference type="EMBL" id="AOZ09417.1"/>
    </source>
</evidence>
<sequence>MTRRFHAARYACGALSLIAAALLAACHDKAAVSQENFTKTINDYLARRGNLCVGKFDWPIYVTTDDEAARTRDAQQMPVLEKLGLVAGKSVTVERKGEDGERITAQARQYDLTAEGQKYYLHVPVVIATAARQVTHSADFCVAKLTLDKVVGWEPPQQRDGETKTSVLYTYKVEPAAWTQDADVRRVFPMVQRVIEGAGTMQLRAGVRLTQDGWVAEEFFQR</sequence>
<feature type="chain" id="PRO_5046811849" description="Lipoprotein" evidence="1">
    <location>
        <begin position="31"/>
        <end position="222"/>
    </location>
</feature>
<feature type="signal peptide" evidence="1">
    <location>
        <begin position="1"/>
        <end position="30"/>
    </location>
</feature>
<proteinExistence type="predicted"/>